<proteinExistence type="predicted"/>
<dbReference type="InterPro" id="IPR051044">
    <property type="entry name" value="MAG_DAG_Lipase"/>
</dbReference>
<dbReference type="EMBL" id="BAAAUX010000016">
    <property type="protein sequence ID" value="GAA2800299.1"/>
    <property type="molecule type" value="Genomic_DNA"/>
</dbReference>
<dbReference type="PIRSF" id="PIRSF037442">
    <property type="entry name" value="UCP037442_abhydr"/>
    <property type="match status" value="1"/>
</dbReference>
<dbReference type="Gene3D" id="3.40.50.1820">
    <property type="entry name" value="alpha/beta hydrolase"/>
    <property type="match status" value="1"/>
</dbReference>
<keyword evidence="2" id="KW-0378">Hydrolase</keyword>
<keyword evidence="3" id="KW-1185">Reference proteome</keyword>
<dbReference type="Pfam" id="PF12146">
    <property type="entry name" value="Hydrolase_4"/>
    <property type="match status" value="1"/>
</dbReference>
<dbReference type="Proteomes" id="UP001500979">
    <property type="component" value="Unassembled WGS sequence"/>
</dbReference>
<reference evidence="2 3" key="1">
    <citation type="journal article" date="2019" name="Int. J. Syst. Evol. Microbiol.">
        <title>The Global Catalogue of Microorganisms (GCM) 10K type strain sequencing project: providing services to taxonomists for standard genome sequencing and annotation.</title>
        <authorList>
            <consortium name="The Broad Institute Genomics Platform"/>
            <consortium name="The Broad Institute Genome Sequencing Center for Infectious Disease"/>
            <person name="Wu L."/>
            <person name="Ma J."/>
        </authorList>
    </citation>
    <scope>NUCLEOTIDE SEQUENCE [LARGE SCALE GENOMIC DNA]</scope>
    <source>
        <strain evidence="2 3">JCM 9383</strain>
    </source>
</reference>
<evidence type="ECO:0000313" key="3">
    <source>
        <dbReference type="Proteomes" id="UP001500979"/>
    </source>
</evidence>
<evidence type="ECO:0000259" key="1">
    <source>
        <dbReference type="Pfam" id="PF12146"/>
    </source>
</evidence>
<dbReference type="PANTHER" id="PTHR11614">
    <property type="entry name" value="PHOSPHOLIPASE-RELATED"/>
    <property type="match status" value="1"/>
</dbReference>
<dbReference type="GO" id="GO:0016787">
    <property type="term" value="F:hydrolase activity"/>
    <property type="evidence" value="ECO:0007669"/>
    <property type="project" value="UniProtKB-KW"/>
</dbReference>
<dbReference type="SUPFAM" id="SSF53474">
    <property type="entry name" value="alpha/beta-Hydrolases"/>
    <property type="match status" value="1"/>
</dbReference>
<gene>
    <name evidence="2" type="ORF">GCM10010470_39270</name>
</gene>
<dbReference type="InterPro" id="IPR029058">
    <property type="entry name" value="AB_hydrolase_fold"/>
</dbReference>
<organism evidence="2 3">
    <name type="scientific">Saccharopolyspora taberi</name>
    <dbReference type="NCBI Taxonomy" id="60895"/>
    <lineage>
        <taxon>Bacteria</taxon>
        <taxon>Bacillati</taxon>
        <taxon>Actinomycetota</taxon>
        <taxon>Actinomycetes</taxon>
        <taxon>Pseudonocardiales</taxon>
        <taxon>Pseudonocardiaceae</taxon>
        <taxon>Saccharopolyspora</taxon>
    </lineage>
</organism>
<comment type="caution">
    <text evidence="2">The sequence shown here is derived from an EMBL/GenBank/DDBJ whole genome shotgun (WGS) entry which is preliminary data.</text>
</comment>
<evidence type="ECO:0000313" key="2">
    <source>
        <dbReference type="EMBL" id="GAA2800299.1"/>
    </source>
</evidence>
<dbReference type="InterPro" id="IPR022742">
    <property type="entry name" value="Hydrolase_4"/>
</dbReference>
<sequence>MLGVIDAGVHQFPVRATEQADPTSPVVILLPAMGVRASYYRPFIENLSRQGLTVVGFDFRGHGENRPRAARGVRFGYQDLVDDVADVVDLVSKHYPDAPRFLVGHSLGGQITMLYTASHPGRVQGAAVLASGSVWWRTFPGAQGVKNLVGTQLIAAMSTLLGYWPGWVFGGRQATGLMCDWARQGRTGRWALDGSTTDYEKALGALRLPLLTVSVDGDEFAPPSSMDHLAGKARQATRTRRHYGLSDAGADKLGHFGWVHRSAELSRWIGDWLASSADGVGRLGHVEPEPRA</sequence>
<name>A0ABN3VH27_9PSEU</name>
<accession>A0ABN3VH27</accession>
<protein>
    <submittedName>
        <fullName evidence="2">Alpha/beta fold hydrolase</fullName>
    </submittedName>
</protein>
<dbReference type="InterPro" id="IPR017208">
    <property type="entry name" value="UCP037442_abhydr"/>
</dbReference>
<feature type="domain" description="Serine aminopeptidase S33" evidence="1">
    <location>
        <begin position="25"/>
        <end position="154"/>
    </location>
</feature>